<keyword evidence="8 17" id="KW-0418">Kinase</keyword>
<feature type="transmembrane region" description="Helical" evidence="14">
    <location>
        <begin position="336"/>
        <end position="355"/>
    </location>
</feature>
<dbReference type="InterPro" id="IPR003594">
    <property type="entry name" value="HATPase_dom"/>
</dbReference>
<keyword evidence="4" id="KW-1003">Cell membrane</keyword>
<organism evidence="17 18">
    <name type="scientific">Pleionea mediterranea</name>
    <dbReference type="NCBI Taxonomy" id="523701"/>
    <lineage>
        <taxon>Bacteria</taxon>
        <taxon>Pseudomonadati</taxon>
        <taxon>Pseudomonadota</taxon>
        <taxon>Gammaproteobacteria</taxon>
        <taxon>Oceanospirillales</taxon>
        <taxon>Pleioneaceae</taxon>
        <taxon>Pleionea</taxon>
    </lineage>
</organism>
<feature type="transmembrane region" description="Helical" evidence="14">
    <location>
        <begin position="208"/>
        <end position="231"/>
    </location>
</feature>
<evidence type="ECO:0000313" key="18">
    <source>
        <dbReference type="Proteomes" id="UP000245790"/>
    </source>
</evidence>
<evidence type="ECO:0000256" key="10">
    <source>
        <dbReference type="ARBA" id="ARBA00023012"/>
    </source>
</evidence>
<name>A0A316FWU7_9GAMM</name>
<dbReference type="CDD" id="cd16922">
    <property type="entry name" value="HATPase_EvgS-ArcB-TorS-like"/>
    <property type="match status" value="1"/>
</dbReference>
<dbReference type="SMART" id="SM00387">
    <property type="entry name" value="HATPase_c"/>
    <property type="match status" value="1"/>
</dbReference>
<dbReference type="PANTHER" id="PTHR43047:SF72">
    <property type="entry name" value="OSMOSENSING HISTIDINE PROTEIN KINASE SLN1"/>
    <property type="match status" value="1"/>
</dbReference>
<feature type="domain" description="Histidine kinase" evidence="15">
    <location>
        <begin position="376"/>
        <end position="592"/>
    </location>
</feature>
<keyword evidence="7" id="KW-0547">Nucleotide-binding</keyword>
<dbReference type="EC" id="2.7.13.3" evidence="3"/>
<evidence type="ECO:0000259" key="15">
    <source>
        <dbReference type="PROSITE" id="PS50109"/>
    </source>
</evidence>
<feature type="transmembrane region" description="Helical" evidence="14">
    <location>
        <begin position="177"/>
        <end position="202"/>
    </location>
</feature>
<evidence type="ECO:0000256" key="7">
    <source>
        <dbReference type="ARBA" id="ARBA00022741"/>
    </source>
</evidence>
<dbReference type="Gene3D" id="3.30.565.10">
    <property type="entry name" value="Histidine kinase-like ATPase, C-terminal domain"/>
    <property type="match status" value="1"/>
</dbReference>
<dbReference type="InterPro" id="IPR004358">
    <property type="entry name" value="Sig_transdc_His_kin-like_C"/>
</dbReference>
<dbReference type="Pfam" id="PF07695">
    <property type="entry name" value="7TMR-DISM_7TM"/>
    <property type="match status" value="1"/>
</dbReference>
<dbReference type="Gene3D" id="1.10.287.130">
    <property type="match status" value="1"/>
</dbReference>
<dbReference type="EMBL" id="QGGU01000004">
    <property type="protein sequence ID" value="PWK53029.1"/>
    <property type="molecule type" value="Genomic_DNA"/>
</dbReference>
<dbReference type="Pfam" id="PF00072">
    <property type="entry name" value="Response_reg"/>
    <property type="match status" value="1"/>
</dbReference>
<feature type="transmembrane region" description="Helical" evidence="14">
    <location>
        <begin position="267"/>
        <end position="290"/>
    </location>
</feature>
<evidence type="ECO:0000256" key="11">
    <source>
        <dbReference type="ARBA" id="ARBA00023136"/>
    </source>
</evidence>
<evidence type="ECO:0000313" key="17">
    <source>
        <dbReference type="EMBL" id="PWK53029.1"/>
    </source>
</evidence>
<feature type="coiled-coil region" evidence="13">
    <location>
        <begin position="348"/>
        <end position="375"/>
    </location>
</feature>
<dbReference type="Pfam" id="PF02518">
    <property type="entry name" value="HATPase_c"/>
    <property type="match status" value="1"/>
</dbReference>
<evidence type="ECO:0000256" key="4">
    <source>
        <dbReference type="ARBA" id="ARBA00022475"/>
    </source>
</evidence>
<evidence type="ECO:0000256" key="5">
    <source>
        <dbReference type="ARBA" id="ARBA00022553"/>
    </source>
</evidence>
<keyword evidence="13" id="KW-0175">Coiled coil</keyword>
<dbReference type="PROSITE" id="PS50110">
    <property type="entry name" value="RESPONSE_REGULATORY"/>
    <property type="match status" value="1"/>
</dbReference>
<dbReference type="InterPro" id="IPR001789">
    <property type="entry name" value="Sig_transdc_resp-reg_receiver"/>
</dbReference>
<dbReference type="GO" id="GO:0009927">
    <property type="term" value="F:histidine phosphotransfer kinase activity"/>
    <property type="evidence" value="ECO:0007669"/>
    <property type="project" value="TreeGrafter"/>
</dbReference>
<feature type="transmembrane region" description="Helical" evidence="14">
    <location>
        <begin position="243"/>
        <end position="261"/>
    </location>
</feature>
<dbReference type="Pfam" id="PF00512">
    <property type="entry name" value="HisKA"/>
    <property type="match status" value="1"/>
</dbReference>
<dbReference type="Gene3D" id="3.40.50.2300">
    <property type="match status" value="1"/>
</dbReference>
<dbReference type="SMART" id="SM00388">
    <property type="entry name" value="HisKA"/>
    <property type="match status" value="1"/>
</dbReference>
<keyword evidence="6" id="KW-0808">Transferase</keyword>
<dbReference type="CDD" id="cd00082">
    <property type="entry name" value="HisKA"/>
    <property type="match status" value="1"/>
</dbReference>
<dbReference type="InterPro" id="IPR036097">
    <property type="entry name" value="HisK_dim/P_sf"/>
</dbReference>
<dbReference type="PANTHER" id="PTHR43047">
    <property type="entry name" value="TWO-COMPONENT HISTIDINE PROTEIN KINASE"/>
    <property type="match status" value="1"/>
</dbReference>
<evidence type="ECO:0000256" key="8">
    <source>
        <dbReference type="ARBA" id="ARBA00022777"/>
    </source>
</evidence>
<proteinExistence type="predicted"/>
<accession>A0A316FWU7</accession>
<dbReference type="GO" id="GO:0000155">
    <property type="term" value="F:phosphorelay sensor kinase activity"/>
    <property type="evidence" value="ECO:0007669"/>
    <property type="project" value="InterPro"/>
</dbReference>
<keyword evidence="11 14" id="KW-0472">Membrane</keyword>
<protein>
    <recommendedName>
        <fullName evidence="3">histidine kinase</fullName>
        <ecNumber evidence="3">2.7.13.3</ecNumber>
    </recommendedName>
</protein>
<sequence length="738" mass="84432">MGSNFNWTSADSSKSLEQIKQDSTLNWQTLSGDKTSLGVIRQEHWFKLTLNNRTELSRWLFQFSSNGLRLMDVWLEYSDGRKFNRLLGADYPVSQGRKLWGPNLNFELQFEGSESVDIYIRTRHKGFFDVKSSVAPYDEMAADNMRKFGFDMLFFGLLIALVIYHALFFLGGRDLTYFYYSLFILSTLSLFLFIEGYTFLIFDGVSDYIFPLSQLTIMFMVLSSVWFMSYFLRVSRNIKYGKWLNHSVTGIGIAWIIMRMFVDPATWITGALLMTVISSLYIFILSGYLALYKKTVFSRYFFIGWSVWVLWLIYIALGALNFYPFSLADTFPMLKLSLVIQFLFFAWLLSLRIGIQRSKQQLAEAQNKAKSELLARVSHEMRTPLNGILGISNMLRDHVKDEEGKKLNDVLYNSGQALVSVVNDLLEISRLNNKSIKVSAEEVELELMISEVWQFFKLQIEEKGIKTEYIKSEQLPEYIKIDQHRVKQILTNLLGNSLKFTEQGKITLNIDVDKNNLLLSVFDTGRGIETSHLSKIFEPFEQVVTGKDELKTGTGLGLHITSMLVKNLGGTIGVESEVGVGSCFFVSLPFAPIQSLSKKHTEKSPTIGSLRVLVAEDNPVNLLVLKNMLKKMGHQISHQNNGKLAFEYYQQHHQSIDVILMDCEMPVMDGYEATQQIRNFEKTNSLSRTPIVAVTAHVYEEHFEKIEQSGMDAQVNKPFSENEIKDILGACCQHQVSD</sequence>
<dbReference type="InterPro" id="IPR011623">
    <property type="entry name" value="7TMR_DISM_rcpt_extracell_dom1"/>
</dbReference>
<dbReference type="SUPFAM" id="SSF55874">
    <property type="entry name" value="ATPase domain of HSP90 chaperone/DNA topoisomerase II/histidine kinase"/>
    <property type="match status" value="1"/>
</dbReference>
<dbReference type="PROSITE" id="PS50109">
    <property type="entry name" value="HIS_KIN"/>
    <property type="match status" value="1"/>
</dbReference>
<feature type="transmembrane region" description="Helical" evidence="14">
    <location>
        <begin position="302"/>
        <end position="324"/>
    </location>
</feature>
<dbReference type="FunFam" id="3.30.565.10:FF:000023">
    <property type="entry name" value="PAS domain-containing sensor histidine kinase"/>
    <property type="match status" value="1"/>
</dbReference>
<keyword evidence="5 12" id="KW-0597">Phosphoprotein</keyword>
<feature type="transmembrane region" description="Helical" evidence="14">
    <location>
        <begin position="152"/>
        <end position="170"/>
    </location>
</feature>
<dbReference type="InterPro" id="IPR005467">
    <property type="entry name" value="His_kinase_dom"/>
</dbReference>
<comment type="catalytic activity">
    <reaction evidence="1">
        <text>ATP + protein L-histidine = ADP + protein N-phospho-L-histidine.</text>
        <dbReference type="EC" id="2.7.13.3"/>
    </reaction>
</comment>
<keyword evidence="18" id="KW-1185">Reference proteome</keyword>
<dbReference type="CDD" id="cd17546">
    <property type="entry name" value="REC_hyHK_CKI1_RcsC-like"/>
    <property type="match status" value="1"/>
</dbReference>
<dbReference type="AlphaFoldDB" id="A0A316FWU7"/>
<dbReference type="InterPro" id="IPR003661">
    <property type="entry name" value="HisK_dim/P_dom"/>
</dbReference>
<dbReference type="Pfam" id="PF07696">
    <property type="entry name" value="7TMR-DISMED2"/>
    <property type="match status" value="1"/>
</dbReference>
<keyword evidence="14" id="KW-1133">Transmembrane helix</keyword>
<dbReference type="SUPFAM" id="SSF47384">
    <property type="entry name" value="Homodimeric domain of signal transducing histidine kinase"/>
    <property type="match status" value="1"/>
</dbReference>
<dbReference type="Proteomes" id="UP000245790">
    <property type="component" value="Unassembled WGS sequence"/>
</dbReference>
<evidence type="ECO:0000259" key="16">
    <source>
        <dbReference type="PROSITE" id="PS50110"/>
    </source>
</evidence>
<dbReference type="RefSeq" id="WP_170115169.1">
    <property type="nucleotide sequence ID" value="NZ_QGGU01000004.1"/>
</dbReference>
<evidence type="ECO:0000256" key="13">
    <source>
        <dbReference type="SAM" id="Coils"/>
    </source>
</evidence>
<dbReference type="PRINTS" id="PR00344">
    <property type="entry name" value="BCTRLSENSOR"/>
</dbReference>
<feature type="domain" description="Response regulatory" evidence="16">
    <location>
        <begin position="611"/>
        <end position="732"/>
    </location>
</feature>
<dbReference type="GO" id="GO:0005524">
    <property type="term" value="F:ATP binding"/>
    <property type="evidence" value="ECO:0007669"/>
    <property type="project" value="UniProtKB-KW"/>
</dbReference>
<evidence type="ECO:0000256" key="3">
    <source>
        <dbReference type="ARBA" id="ARBA00012438"/>
    </source>
</evidence>
<dbReference type="Gene3D" id="2.60.40.2380">
    <property type="match status" value="1"/>
</dbReference>
<feature type="modified residue" description="4-aspartylphosphate" evidence="12">
    <location>
        <position position="662"/>
    </location>
</feature>
<evidence type="ECO:0000256" key="12">
    <source>
        <dbReference type="PROSITE-ProRule" id="PRU00169"/>
    </source>
</evidence>
<dbReference type="InterPro" id="IPR011622">
    <property type="entry name" value="7TMR_DISM_rcpt_extracell_dom2"/>
</dbReference>
<evidence type="ECO:0000256" key="2">
    <source>
        <dbReference type="ARBA" id="ARBA00004236"/>
    </source>
</evidence>
<dbReference type="InterPro" id="IPR011006">
    <property type="entry name" value="CheY-like_superfamily"/>
</dbReference>
<reference evidence="17 18" key="1">
    <citation type="submission" date="2018-05" db="EMBL/GenBank/DDBJ databases">
        <title>Genomic Encyclopedia of Type Strains, Phase IV (KMG-IV): sequencing the most valuable type-strain genomes for metagenomic binning, comparative biology and taxonomic classification.</title>
        <authorList>
            <person name="Goeker M."/>
        </authorList>
    </citation>
    <scope>NUCLEOTIDE SEQUENCE [LARGE SCALE GENOMIC DNA]</scope>
    <source>
        <strain evidence="17 18">DSM 25350</strain>
    </source>
</reference>
<dbReference type="InterPro" id="IPR036890">
    <property type="entry name" value="HATPase_C_sf"/>
</dbReference>
<comment type="subcellular location">
    <subcellularLocation>
        <location evidence="2">Cell membrane</location>
    </subcellularLocation>
</comment>
<dbReference type="SMART" id="SM00448">
    <property type="entry name" value="REC"/>
    <property type="match status" value="1"/>
</dbReference>
<gene>
    <name evidence="17" type="ORF">C8D97_104247</name>
</gene>
<dbReference type="GO" id="GO:0005886">
    <property type="term" value="C:plasma membrane"/>
    <property type="evidence" value="ECO:0007669"/>
    <property type="project" value="UniProtKB-SubCell"/>
</dbReference>
<keyword evidence="14" id="KW-0812">Transmembrane</keyword>
<evidence type="ECO:0000256" key="6">
    <source>
        <dbReference type="ARBA" id="ARBA00022679"/>
    </source>
</evidence>
<evidence type="ECO:0000256" key="14">
    <source>
        <dbReference type="SAM" id="Phobius"/>
    </source>
</evidence>
<keyword evidence="10" id="KW-0902">Two-component regulatory system</keyword>
<keyword evidence="9" id="KW-0067">ATP-binding</keyword>
<evidence type="ECO:0000256" key="1">
    <source>
        <dbReference type="ARBA" id="ARBA00000085"/>
    </source>
</evidence>
<dbReference type="SUPFAM" id="SSF52172">
    <property type="entry name" value="CheY-like"/>
    <property type="match status" value="1"/>
</dbReference>
<evidence type="ECO:0000256" key="9">
    <source>
        <dbReference type="ARBA" id="ARBA00022840"/>
    </source>
</evidence>
<comment type="caution">
    <text evidence="17">The sequence shown here is derived from an EMBL/GenBank/DDBJ whole genome shotgun (WGS) entry which is preliminary data.</text>
</comment>